<dbReference type="GO" id="GO:0009252">
    <property type="term" value="P:peptidoglycan biosynthetic process"/>
    <property type="evidence" value="ECO:0007669"/>
    <property type="project" value="UniProtKB-UniPathway"/>
</dbReference>
<evidence type="ECO:0000256" key="1">
    <source>
        <dbReference type="ARBA" id="ARBA00004752"/>
    </source>
</evidence>
<dbReference type="InterPro" id="IPR005490">
    <property type="entry name" value="LD_TPept_cat_dom"/>
</dbReference>
<evidence type="ECO:0000256" key="3">
    <source>
        <dbReference type="ARBA" id="ARBA00022679"/>
    </source>
</evidence>
<keyword evidence="4 7" id="KW-0133">Cell shape</keyword>
<gene>
    <name evidence="9" type="ORF">C7435_3046</name>
</gene>
<dbReference type="UniPathway" id="UPA00219"/>
<dbReference type="InterPro" id="IPR036366">
    <property type="entry name" value="PGBDSf"/>
</dbReference>
<evidence type="ECO:0000259" key="8">
    <source>
        <dbReference type="PROSITE" id="PS52029"/>
    </source>
</evidence>
<evidence type="ECO:0000256" key="7">
    <source>
        <dbReference type="PROSITE-ProRule" id="PRU01373"/>
    </source>
</evidence>
<evidence type="ECO:0000256" key="5">
    <source>
        <dbReference type="ARBA" id="ARBA00022984"/>
    </source>
</evidence>
<organism evidence="9 10">
    <name type="scientific">Maricaulis maris</name>
    <dbReference type="NCBI Taxonomy" id="74318"/>
    <lineage>
        <taxon>Bacteria</taxon>
        <taxon>Pseudomonadati</taxon>
        <taxon>Pseudomonadota</taxon>
        <taxon>Alphaproteobacteria</taxon>
        <taxon>Maricaulales</taxon>
        <taxon>Maricaulaceae</taxon>
        <taxon>Maricaulis</taxon>
    </lineage>
</organism>
<dbReference type="GO" id="GO:0008360">
    <property type="term" value="P:regulation of cell shape"/>
    <property type="evidence" value="ECO:0007669"/>
    <property type="project" value="UniProtKB-UniRule"/>
</dbReference>
<dbReference type="RefSeq" id="WP_121212322.1">
    <property type="nucleotide sequence ID" value="NZ_RBIM01000007.1"/>
</dbReference>
<dbReference type="GO" id="GO:0016740">
    <property type="term" value="F:transferase activity"/>
    <property type="evidence" value="ECO:0007669"/>
    <property type="project" value="UniProtKB-KW"/>
</dbReference>
<sequence>MTQHRSFTTIFVGVIVGILLVLSSALSGAMAAAMQDVVVPGSDTAGETPVEVVPLTPARPLADLDLWASRINGWTEAHREAISVRLFDASSHGLPDLDPFARAILDPARPESERNHLAGLAYLRFAGWLEYGLIDAETHAPRRLFDSEASLLVRRLGWAFEAGDAAQALDDSVPQVRDYDALRLEMMRVLAVTPIWAGIESGPSLSLGDSGPRVDQLRTRLTSEGLLDTVWRDGDPFDLRLETAVRRYQGRANLAPSGRLDQATLRQLNLPPNRRIGQLMANLEQRRWRTRELGRRHIWVNLADFRLEAWENGELVREHEVMVGRQASSTPEFSEDMQYIVLNPWWGLPAGSARPRFQSFRRNPGLVRQHGFRIYNRAGEPVSVYEIDWSRWGNDWPYRMSQPPGPTNPMGEVKFIFPNRHNVYIHDTTERDQFVRTRRDFSAGCIRVRDPLALASWVLAGQAGWDRDRIDAVTAGSSPTVVWLDERIPVHIAYWTVVGDGEGRVRYLNDLYRRDGSVIDAYLAAYESGSGLALPVSRGSAGPVAASFD</sequence>
<feature type="active site" description="Nucleophile" evidence="7">
    <location>
        <position position="445"/>
    </location>
</feature>
<keyword evidence="3" id="KW-0808">Transferase</keyword>
<dbReference type="InterPro" id="IPR002477">
    <property type="entry name" value="Peptidoglycan-bd-like"/>
</dbReference>
<dbReference type="InterPro" id="IPR036365">
    <property type="entry name" value="PGBD-like_sf"/>
</dbReference>
<feature type="active site" description="Proton donor/acceptor" evidence="7">
    <location>
        <position position="426"/>
    </location>
</feature>
<evidence type="ECO:0000256" key="4">
    <source>
        <dbReference type="ARBA" id="ARBA00022960"/>
    </source>
</evidence>
<keyword evidence="5 7" id="KW-0573">Peptidoglycan synthesis</keyword>
<dbReference type="PROSITE" id="PS52029">
    <property type="entry name" value="LD_TPASE"/>
    <property type="match status" value="1"/>
</dbReference>
<dbReference type="SUPFAM" id="SSF47090">
    <property type="entry name" value="PGBD-like"/>
    <property type="match status" value="1"/>
</dbReference>
<evidence type="ECO:0000256" key="2">
    <source>
        <dbReference type="ARBA" id="ARBA00005992"/>
    </source>
</evidence>
<dbReference type="SUPFAM" id="SSF141523">
    <property type="entry name" value="L,D-transpeptidase catalytic domain-like"/>
    <property type="match status" value="1"/>
</dbReference>
<dbReference type="Gene3D" id="1.10.101.10">
    <property type="entry name" value="PGBD-like superfamily/PGBD"/>
    <property type="match status" value="1"/>
</dbReference>
<dbReference type="Gene3D" id="2.40.440.10">
    <property type="entry name" value="L,D-transpeptidase catalytic domain-like"/>
    <property type="match status" value="1"/>
</dbReference>
<dbReference type="EMBL" id="RBIM01000007">
    <property type="protein sequence ID" value="RKQ95351.1"/>
    <property type="molecule type" value="Genomic_DNA"/>
</dbReference>
<reference evidence="9 10" key="1">
    <citation type="submission" date="2018-10" db="EMBL/GenBank/DDBJ databases">
        <title>Genomic Encyclopedia of Type Strains, Phase IV (KMG-IV): sequencing the most valuable type-strain genomes for metagenomic binning, comparative biology and taxonomic classification.</title>
        <authorList>
            <person name="Goeker M."/>
        </authorList>
    </citation>
    <scope>NUCLEOTIDE SEQUENCE [LARGE SCALE GENOMIC DNA]</scope>
    <source>
        <strain evidence="9 10">DSM 4734</strain>
    </source>
</reference>
<dbReference type="InterPro" id="IPR052905">
    <property type="entry name" value="LD-transpeptidase_YkuD-like"/>
</dbReference>
<dbReference type="AlphaFoldDB" id="A0A495D4B1"/>
<keyword evidence="6 7" id="KW-0961">Cell wall biogenesis/degradation</keyword>
<dbReference type="Pfam" id="PF03734">
    <property type="entry name" value="YkuD"/>
    <property type="match status" value="1"/>
</dbReference>
<comment type="caution">
    <text evidence="9">The sequence shown here is derived from an EMBL/GenBank/DDBJ whole genome shotgun (WGS) entry which is preliminary data.</text>
</comment>
<name>A0A495D4B1_9PROT</name>
<dbReference type="OrthoDB" id="9778545at2"/>
<feature type="domain" description="L,D-TPase catalytic" evidence="8">
    <location>
        <begin position="296"/>
        <end position="473"/>
    </location>
</feature>
<dbReference type="PANTHER" id="PTHR41533">
    <property type="entry name" value="L,D-TRANSPEPTIDASE HI_1667-RELATED"/>
    <property type="match status" value="1"/>
</dbReference>
<dbReference type="GO" id="GO:0004180">
    <property type="term" value="F:carboxypeptidase activity"/>
    <property type="evidence" value="ECO:0007669"/>
    <property type="project" value="UniProtKB-ARBA"/>
</dbReference>
<dbReference type="GO" id="GO:0071555">
    <property type="term" value="P:cell wall organization"/>
    <property type="evidence" value="ECO:0007669"/>
    <property type="project" value="UniProtKB-UniRule"/>
</dbReference>
<dbReference type="PANTHER" id="PTHR41533:SF2">
    <property type="entry name" value="BLR7131 PROTEIN"/>
    <property type="match status" value="1"/>
</dbReference>
<dbReference type="InterPro" id="IPR038063">
    <property type="entry name" value="Transpep_catalytic_dom"/>
</dbReference>
<evidence type="ECO:0000313" key="9">
    <source>
        <dbReference type="EMBL" id="RKQ95351.1"/>
    </source>
</evidence>
<accession>A0A495D4B1</accession>
<comment type="similarity">
    <text evidence="2">Belongs to the YkuD family.</text>
</comment>
<comment type="pathway">
    <text evidence="1 7">Cell wall biogenesis; peptidoglycan biosynthesis.</text>
</comment>
<dbReference type="Pfam" id="PF01471">
    <property type="entry name" value="PG_binding_1"/>
    <property type="match status" value="1"/>
</dbReference>
<proteinExistence type="inferred from homology"/>
<dbReference type="CDD" id="cd16913">
    <property type="entry name" value="YkuD_like"/>
    <property type="match status" value="1"/>
</dbReference>
<dbReference type="Proteomes" id="UP000273675">
    <property type="component" value="Unassembled WGS sequence"/>
</dbReference>
<evidence type="ECO:0000256" key="6">
    <source>
        <dbReference type="ARBA" id="ARBA00023316"/>
    </source>
</evidence>
<evidence type="ECO:0000313" key="10">
    <source>
        <dbReference type="Proteomes" id="UP000273675"/>
    </source>
</evidence>
<protein>
    <submittedName>
        <fullName evidence="9">Murein L,D-transpeptidase YcbB/YkuD</fullName>
    </submittedName>
</protein>